<evidence type="ECO:0000256" key="1">
    <source>
        <dbReference type="SAM" id="MobiDB-lite"/>
    </source>
</evidence>
<feature type="compositionally biased region" description="Basic and acidic residues" evidence="1">
    <location>
        <begin position="39"/>
        <end position="53"/>
    </location>
</feature>
<accession>A0A3N4L602</accession>
<gene>
    <name evidence="2" type="ORF">L211DRAFT_854216</name>
</gene>
<evidence type="ECO:0000313" key="2">
    <source>
        <dbReference type="EMBL" id="RPB18327.1"/>
    </source>
</evidence>
<dbReference type="InParanoid" id="A0A3N4L602"/>
<sequence length="192" mass="21836">MEADMAESSVATGRNGLDGEELKEWAKANPLTITFTPSGKEKERREGREEFNKSKHTVSELSAEQVEEMIREKVEEAGSKQKEAREEEEEDEEMEGEEGDEEEEEETRWNGIWDNREVKSILHCIVNNGKVVEQITGLKPKERSYRSAKDMETARDQIRASGGVIEGNWWLDGDESGLREGGLEGFIRERTG</sequence>
<name>A0A3N4L602_9PEZI</name>
<proteinExistence type="predicted"/>
<protein>
    <submittedName>
        <fullName evidence="2">Uncharacterized protein</fullName>
    </submittedName>
</protein>
<feature type="compositionally biased region" description="Basic and acidic residues" evidence="1">
    <location>
        <begin position="68"/>
        <end position="85"/>
    </location>
</feature>
<dbReference type="AlphaFoldDB" id="A0A3N4L602"/>
<organism evidence="2 3">
    <name type="scientific">Terfezia boudieri ATCC MYA-4762</name>
    <dbReference type="NCBI Taxonomy" id="1051890"/>
    <lineage>
        <taxon>Eukaryota</taxon>
        <taxon>Fungi</taxon>
        <taxon>Dikarya</taxon>
        <taxon>Ascomycota</taxon>
        <taxon>Pezizomycotina</taxon>
        <taxon>Pezizomycetes</taxon>
        <taxon>Pezizales</taxon>
        <taxon>Pezizaceae</taxon>
        <taxon>Terfezia</taxon>
    </lineage>
</organism>
<dbReference type="Proteomes" id="UP000267821">
    <property type="component" value="Unassembled WGS sequence"/>
</dbReference>
<evidence type="ECO:0000313" key="3">
    <source>
        <dbReference type="Proteomes" id="UP000267821"/>
    </source>
</evidence>
<dbReference type="EMBL" id="ML121642">
    <property type="protein sequence ID" value="RPB18327.1"/>
    <property type="molecule type" value="Genomic_DNA"/>
</dbReference>
<keyword evidence="3" id="KW-1185">Reference proteome</keyword>
<reference evidence="2 3" key="1">
    <citation type="journal article" date="2018" name="Nat. Ecol. Evol.">
        <title>Pezizomycetes genomes reveal the molecular basis of ectomycorrhizal truffle lifestyle.</title>
        <authorList>
            <person name="Murat C."/>
            <person name="Payen T."/>
            <person name="Noel B."/>
            <person name="Kuo A."/>
            <person name="Morin E."/>
            <person name="Chen J."/>
            <person name="Kohler A."/>
            <person name="Krizsan K."/>
            <person name="Balestrini R."/>
            <person name="Da Silva C."/>
            <person name="Montanini B."/>
            <person name="Hainaut M."/>
            <person name="Levati E."/>
            <person name="Barry K.W."/>
            <person name="Belfiori B."/>
            <person name="Cichocki N."/>
            <person name="Clum A."/>
            <person name="Dockter R.B."/>
            <person name="Fauchery L."/>
            <person name="Guy J."/>
            <person name="Iotti M."/>
            <person name="Le Tacon F."/>
            <person name="Lindquist E.A."/>
            <person name="Lipzen A."/>
            <person name="Malagnac F."/>
            <person name="Mello A."/>
            <person name="Molinier V."/>
            <person name="Miyauchi S."/>
            <person name="Poulain J."/>
            <person name="Riccioni C."/>
            <person name="Rubini A."/>
            <person name="Sitrit Y."/>
            <person name="Splivallo R."/>
            <person name="Traeger S."/>
            <person name="Wang M."/>
            <person name="Zifcakova L."/>
            <person name="Wipf D."/>
            <person name="Zambonelli A."/>
            <person name="Paolocci F."/>
            <person name="Nowrousian M."/>
            <person name="Ottonello S."/>
            <person name="Baldrian P."/>
            <person name="Spatafora J.W."/>
            <person name="Henrissat B."/>
            <person name="Nagy L.G."/>
            <person name="Aury J.M."/>
            <person name="Wincker P."/>
            <person name="Grigoriev I.V."/>
            <person name="Bonfante P."/>
            <person name="Martin F.M."/>
        </authorList>
    </citation>
    <scope>NUCLEOTIDE SEQUENCE [LARGE SCALE GENOMIC DNA]</scope>
    <source>
        <strain evidence="2 3">ATCC MYA-4762</strain>
    </source>
</reference>
<feature type="compositionally biased region" description="Acidic residues" evidence="1">
    <location>
        <begin position="86"/>
        <end position="106"/>
    </location>
</feature>
<feature type="region of interest" description="Disordered" evidence="1">
    <location>
        <begin position="1"/>
        <end position="111"/>
    </location>
</feature>